<organism evidence="3 4">
    <name type="scientific">Caballeronia udeis</name>
    <dbReference type="NCBI Taxonomy" id="1232866"/>
    <lineage>
        <taxon>Bacteria</taxon>
        <taxon>Pseudomonadati</taxon>
        <taxon>Pseudomonadota</taxon>
        <taxon>Betaproteobacteria</taxon>
        <taxon>Burkholderiales</taxon>
        <taxon>Burkholderiaceae</taxon>
        <taxon>Caballeronia</taxon>
    </lineage>
</organism>
<feature type="region of interest" description="Disordered" evidence="1">
    <location>
        <begin position="177"/>
        <end position="200"/>
    </location>
</feature>
<evidence type="ECO:0000256" key="1">
    <source>
        <dbReference type="SAM" id="MobiDB-lite"/>
    </source>
</evidence>
<dbReference type="InterPro" id="IPR014710">
    <property type="entry name" value="RmlC-like_jellyroll"/>
</dbReference>
<reference evidence="3 4" key="1">
    <citation type="submission" date="2024-11" db="EMBL/GenBank/DDBJ databases">
        <title>Using genomics to understand microbial adaptation to soil warming.</title>
        <authorList>
            <person name="Deangelis K.M. PhD."/>
        </authorList>
    </citation>
    <scope>NUCLEOTIDE SEQUENCE [LARGE SCALE GENOMIC DNA]</scope>
    <source>
        <strain evidence="3 4">GAS97</strain>
    </source>
</reference>
<evidence type="ECO:0000313" key="3">
    <source>
        <dbReference type="EMBL" id="MFK4442589.1"/>
    </source>
</evidence>
<gene>
    <name evidence="3" type="ORF">ABH943_002605</name>
</gene>
<name>A0ABW8MH01_9BURK</name>
<evidence type="ECO:0000313" key="4">
    <source>
        <dbReference type="Proteomes" id="UP001620514"/>
    </source>
</evidence>
<dbReference type="Pfam" id="PF07883">
    <property type="entry name" value="Cupin_2"/>
    <property type="match status" value="1"/>
</dbReference>
<proteinExistence type="predicted"/>
<evidence type="ECO:0000259" key="2">
    <source>
        <dbReference type="Pfam" id="PF07883"/>
    </source>
</evidence>
<dbReference type="EMBL" id="JBIYDN010000006">
    <property type="protein sequence ID" value="MFK4442589.1"/>
    <property type="molecule type" value="Genomic_DNA"/>
</dbReference>
<dbReference type="InterPro" id="IPR013096">
    <property type="entry name" value="Cupin_2"/>
</dbReference>
<dbReference type="InterPro" id="IPR011051">
    <property type="entry name" value="RmlC_Cupin_sf"/>
</dbReference>
<dbReference type="SUPFAM" id="SSF51182">
    <property type="entry name" value="RmlC-like cupins"/>
    <property type="match status" value="1"/>
</dbReference>
<keyword evidence="4" id="KW-1185">Reference proteome</keyword>
<comment type="caution">
    <text evidence="3">The sequence shown here is derived from an EMBL/GenBank/DDBJ whole genome shotgun (WGS) entry which is preliminary data.</text>
</comment>
<feature type="domain" description="Cupin type-2" evidence="2">
    <location>
        <begin position="65"/>
        <end position="134"/>
    </location>
</feature>
<protein>
    <submittedName>
        <fullName evidence="3">Mannose-6-phosphate isomerase-like protein (Cupin superfamily)</fullName>
    </submittedName>
</protein>
<accession>A0ABW8MH01</accession>
<dbReference type="Gene3D" id="2.60.120.10">
    <property type="entry name" value="Jelly Rolls"/>
    <property type="match status" value="1"/>
</dbReference>
<sequence>MITSREFDMQQEASEQTAGIDSRGAKFFIAGEGPSFWQPVPANGFVRCLLNGAKLGTTTPFSMGTQTVAPGGCYVREHAHDRSEEVIFFYAGSGGSVVIDDIEYPVKPQTAVYLGTNCRHKFVNNGADDLSFMWFLMPGGIEEFFESVGRVRHPGDPAPEPFARPANVQEIEARTVFASGVTNGTNSTNSTNSTSGAAGD</sequence>
<dbReference type="RefSeq" id="WP_404606886.1">
    <property type="nucleotide sequence ID" value="NZ_JBIYDN010000006.1"/>
</dbReference>
<feature type="compositionally biased region" description="Low complexity" evidence="1">
    <location>
        <begin position="178"/>
        <end position="200"/>
    </location>
</feature>
<dbReference type="Proteomes" id="UP001620514">
    <property type="component" value="Unassembled WGS sequence"/>
</dbReference>